<dbReference type="RefSeq" id="WP_163465917.1">
    <property type="nucleotide sequence ID" value="NZ_JAAAMG010000030.1"/>
</dbReference>
<sequence>MLNEANDLDVPVWGTKEISRIINRTERQTFHMLATGALPARKVGERWVTTKRKLMDAIIGDQAAA</sequence>
<dbReference type="AlphaFoldDB" id="A0A6N9TCQ2"/>
<dbReference type="EMBL" id="JAAAMG010000030">
    <property type="protein sequence ID" value="NDW07459.1"/>
    <property type="molecule type" value="Genomic_DNA"/>
</dbReference>
<comment type="caution">
    <text evidence="1">The sequence shown here is derived from an EMBL/GenBank/DDBJ whole genome shotgun (WGS) entry which is preliminary data.</text>
</comment>
<accession>A0A6N9TCQ2</accession>
<keyword evidence="2" id="KW-1185">Reference proteome</keyword>
<keyword evidence="1" id="KW-0238">DNA-binding</keyword>
<reference evidence="1 2" key="1">
    <citation type="submission" date="2020-01" db="EMBL/GenBank/DDBJ databases">
        <title>Jiella pacifica sp. nov.</title>
        <authorList>
            <person name="Xue Z."/>
            <person name="Zhu S."/>
            <person name="Chen J."/>
            <person name="Yang J."/>
        </authorList>
    </citation>
    <scope>NUCLEOTIDE SEQUENCE [LARGE SCALE GENOMIC DNA]</scope>
    <source>
        <strain evidence="1 2">40Bstr34</strain>
    </source>
</reference>
<dbReference type="GO" id="GO:0003677">
    <property type="term" value="F:DNA binding"/>
    <property type="evidence" value="ECO:0007669"/>
    <property type="project" value="UniProtKB-KW"/>
</dbReference>
<organism evidence="1 2">
    <name type="scientific">Jiella pacifica</name>
    <dbReference type="NCBI Taxonomy" id="2696469"/>
    <lineage>
        <taxon>Bacteria</taxon>
        <taxon>Pseudomonadati</taxon>
        <taxon>Pseudomonadota</taxon>
        <taxon>Alphaproteobacteria</taxon>
        <taxon>Hyphomicrobiales</taxon>
        <taxon>Aurantimonadaceae</taxon>
        <taxon>Jiella</taxon>
    </lineage>
</organism>
<gene>
    <name evidence="1" type="ORF">GTK09_23870</name>
</gene>
<name>A0A6N9TCQ2_9HYPH</name>
<proteinExistence type="predicted"/>
<protein>
    <submittedName>
        <fullName evidence="1">DNA-binding protein</fullName>
    </submittedName>
</protein>
<evidence type="ECO:0000313" key="1">
    <source>
        <dbReference type="EMBL" id="NDW07459.1"/>
    </source>
</evidence>
<dbReference type="Proteomes" id="UP000469011">
    <property type="component" value="Unassembled WGS sequence"/>
</dbReference>
<evidence type="ECO:0000313" key="2">
    <source>
        <dbReference type="Proteomes" id="UP000469011"/>
    </source>
</evidence>